<sequence>MKEEIEAILFSSPEPVDVRDIAKILRTKVEDVEEAVNELIKDYESRSTALEIIRLGNRVLMRVKPKYQHLVSGERDLDRSTLRTLAIIAVNQPIELSKLAKMRGNRCYEQVKRLEELGLVKSEKKGRTKILTTTEAFIKYFGLNVSSIDEIKDVLRRRLESLNL</sequence>
<dbReference type="EMBL" id="CP001857">
    <property type="protein sequence ID" value="ADB57115.1"/>
    <property type="molecule type" value="Genomic_DNA"/>
</dbReference>
<keyword evidence="2" id="KW-0132">Cell division</keyword>
<dbReference type="InterPro" id="IPR036388">
    <property type="entry name" value="WH-like_DNA-bd_sf"/>
</dbReference>
<organism evidence="5 6">
    <name type="scientific">Archaeoglobus profundus (strain DSM 5631 / JCM 9629 / NBRC 100127 / Av18)</name>
    <dbReference type="NCBI Taxonomy" id="572546"/>
    <lineage>
        <taxon>Archaea</taxon>
        <taxon>Methanobacteriati</taxon>
        <taxon>Methanobacteriota</taxon>
        <taxon>Archaeoglobi</taxon>
        <taxon>Archaeoglobales</taxon>
        <taxon>Archaeoglobaceae</taxon>
        <taxon>Archaeoglobus</taxon>
    </lineage>
</organism>
<dbReference type="Pfam" id="PF04079">
    <property type="entry name" value="SMC_ScpB"/>
    <property type="match status" value="1"/>
</dbReference>
<evidence type="ECO:0000313" key="6">
    <source>
        <dbReference type="Proteomes" id="UP000001901"/>
    </source>
</evidence>
<dbReference type="PANTHER" id="PTHR34298">
    <property type="entry name" value="SEGREGATION AND CONDENSATION PROTEIN B"/>
    <property type="match status" value="1"/>
</dbReference>
<evidence type="ECO:0000256" key="3">
    <source>
        <dbReference type="ARBA" id="ARBA00022829"/>
    </source>
</evidence>
<protein>
    <submittedName>
        <fullName evidence="5">Chromosome segregation and condensation protein, ScpB</fullName>
    </submittedName>
</protein>
<dbReference type="HOGENOM" id="CLU_045647_5_4_2"/>
<dbReference type="PaxDb" id="572546-Arcpr_0038"/>
<dbReference type="InterPro" id="IPR005234">
    <property type="entry name" value="ScpB_csome_segregation"/>
</dbReference>
<dbReference type="OrthoDB" id="8628at2157"/>
<dbReference type="RefSeq" id="WP_012939451.1">
    <property type="nucleotide sequence ID" value="NC_013741.1"/>
</dbReference>
<dbReference type="KEGG" id="apo:Arcpr_0038"/>
<keyword evidence="6" id="KW-1185">Reference proteome</keyword>
<evidence type="ECO:0000256" key="4">
    <source>
        <dbReference type="ARBA" id="ARBA00023306"/>
    </source>
</evidence>
<evidence type="ECO:0000313" key="5">
    <source>
        <dbReference type="EMBL" id="ADB57115.1"/>
    </source>
</evidence>
<dbReference type="InterPro" id="IPR036390">
    <property type="entry name" value="WH_DNA-bd_sf"/>
</dbReference>
<dbReference type="Proteomes" id="UP000001901">
    <property type="component" value="Chromosome"/>
</dbReference>
<dbReference type="Gene3D" id="1.10.10.10">
    <property type="entry name" value="Winged helix-like DNA-binding domain superfamily/Winged helix DNA-binding domain"/>
    <property type="match status" value="2"/>
</dbReference>
<evidence type="ECO:0000256" key="1">
    <source>
        <dbReference type="ARBA" id="ARBA00022490"/>
    </source>
</evidence>
<dbReference type="GO" id="GO:0051301">
    <property type="term" value="P:cell division"/>
    <property type="evidence" value="ECO:0007669"/>
    <property type="project" value="UniProtKB-KW"/>
</dbReference>
<dbReference type="PANTHER" id="PTHR34298:SF2">
    <property type="entry name" value="SEGREGATION AND CONDENSATION PROTEIN B"/>
    <property type="match status" value="1"/>
</dbReference>
<dbReference type="GO" id="GO:0051304">
    <property type="term" value="P:chromosome separation"/>
    <property type="evidence" value="ECO:0007669"/>
    <property type="project" value="InterPro"/>
</dbReference>
<dbReference type="eggNOG" id="arCOG02613">
    <property type="taxonomic scope" value="Archaea"/>
</dbReference>
<accession>D2RFP0</accession>
<proteinExistence type="predicted"/>
<dbReference type="GeneID" id="8738683"/>
<keyword evidence="3" id="KW-0159">Chromosome partition</keyword>
<name>D2RFP0_ARCPA</name>
<reference evidence="5 6" key="1">
    <citation type="journal article" date="2010" name="Stand. Genomic Sci.">
        <title>Complete genome sequence of Archaeoglobus profundus type strain (AV18).</title>
        <authorList>
            <person name="von Jan M."/>
            <person name="Lapidus A."/>
            <person name="Del Rio T.G."/>
            <person name="Copeland A."/>
            <person name="Tice H."/>
            <person name="Cheng J.F."/>
            <person name="Lucas S."/>
            <person name="Chen F."/>
            <person name="Nolan M."/>
            <person name="Goodwin L."/>
            <person name="Han C."/>
            <person name="Pitluck S."/>
            <person name="Liolios K."/>
            <person name="Ivanova N."/>
            <person name="Mavromatis K."/>
            <person name="Ovchinnikova G."/>
            <person name="Chertkov O."/>
            <person name="Pati A."/>
            <person name="Chen A."/>
            <person name="Palaniappan K."/>
            <person name="Land M."/>
            <person name="Hauser L."/>
            <person name="Chang Y.J."/>
            <person name="Jeffries C.D."/>
            <person name="Saunders E."/>
            <person name="Brettin T."/>
            <person name="Detter J.C."/>
            <person name="Chain P."/>
            <person name="Eichinger K."/>
            <person name="Huber H."/>
            <person name="Spring S."/>
            <person name="Rohde M."/>
            <person name="Goker M."/>
            <person name="Wirth R."/>
            <person name="Woyke T."/>
            <person name="Bristow J."/>
            <person name="Eisen J.A."/>
            <person name="Markowitz V."/>
            <person name="Hugenholtz P."/>
            <person name="Kyrpides N.C."/>
            <person name="Klenk H.P."/>
        </authorList>
    </citation>
    <scope>NUCLEOTIDE SEQUENCE [LARGE SCALE GENOMIC DNA]</scope>
    <source>
        <strain evidence="6">DSM 5631 / JCM 9629 / NBRC 100127 / Av18</strain>
    </source>
</reference>
<dbReference type="AlphaFoldDB" id="D2RFP0"/>
<keyword evidence="4" id="KW-0131">Cell cycle</keyword>
<dbReference type="NCBIfam" id="TIGR00281">
    <property type="entry name" value="SMC-Scp complex subunit ScpB"/>
    <property type="match status" value="1"/>
</dbReference>
<gene>
    <name evidence="5" type="ordered locus">Arcpr_0038</name>
</gene>
<dbReference type="SUPFAM" id="SSF46785">
    <property type="entry name" value="Winged helix' DNA-binding domain"/>
    <property type="match status" value="2"/>
</dbReference>
<dbReference type="STRING" id="572546.Arcpr_0038"/>
<keyword evidence="1" id="KW-0963">Cytoplasm</keyword>
<evidence type="ECO:0000256" key="2">
    <source>
        <dbReference type="ARBA" id="ARBA00022618"/>
    </source>
</evidence>
<dbReference type="PIRSF" id="PIRSF019345">
    <property type="entry name" value="ScpB"/>
    <property type="match status" value="1"/>
</dbReference>